<keyword evidence="2" id="KW-1133">Transmembrane helix</keyword>
<evidence type="ECO:0000313" key="4">
    <source>
        <dbReference type="Proteomes" id="UP000032534"/>
    </source>
</evidence>
<dbReference type="OrthoDB" id="2662662at2"/>
<reference evidence="3 4" key="1">
    <citation type="submission" date="2014-11" db="EMBL/GenBank/DDBJ databases">
        <title>Draft Genome Sequences of Paenibacillus polymyxa NRRL B-30509 and Paenibacillus terrae NRRL B-30644, Strains from a Poultry Environment that Produce Tridecaptin A and Paenicidins.</title>
        <authorList>
            <person name="van Belkum M.J."/>
            <person name="Lohans C.T."/>
            <person name="Vederas J.C."/>
        </authorList>
    </citation>
    <scope>NUCLEOTIDE SEQUENCE [LARGE SCALE GENOMIC DNA]</scope>
    <source>
        <strain evidence="3 4">NRRL B-30644</strain>
    </source>
</reference>
<gene>
    <name evidence="3" type="ORF">QD47_21910</name>
</gene>
<dbReference type="AlphaFoldDB" id="A0A0D7WWM1"/>
<dbReference type="RefSeq" id="WP_044648121.1">
    <property type="nucleotide sequence ID" value="NZ_JTHP01000054.1"/>
</dbReference>
<comment type="caution">
    <text evidence="3">The sequence shown here is derived from an EMBL/GenBank/DDBJ whole genome shotgun (WGS) entry which is preliminary data.</text>
</comment>
<evidence type="ECO:0008006" key="5">
    <source>
        <dbReference type="Google" id="ProtNLM"/>
    </source>
</evidence>
<accession>A0A0D7WWM1</accession>
<sequence length="224" mass="23460">MRWLGWLLKKGITVVLVSALTLAVTGVVVNAYVQSLLRQFNIQLDHQPVWGLGWLKGSSGTDKSTDTGKNKATGGGSESVTPPDDALSVMGQGLDESGSGAGGAGTSGATNGKSPQEGGSSSAGASGSASRKQAEGTATPETSIEGHDLVITPDNLTEKKNSLPAEQKQEIFAILMNKLPPEEMQKISAAMEGGLTEQELQDIQQVLAKYLTKEEYNKLMGMLK</sequence>
<evidence type="ECO:0000256" key="2">
    <source>
        <dbReference type="SAM" id="Phobius"/>
    </source>
</evidence>
<organism evidence="3 4">
    <name type="scientific">Paenibacillus terrae</name>
    <dbReference type="NCBI Taxonomy" id="159743"/>
    <lineage>
        <taxon>Bacteria</taxon>
        <taxon>Bacillati</taxon>
        <taxon>Bacillota</taxon>
        <taxon>Bacilli</taxon>
        <taxon>Bacillales</taxon>
        <taxon>Paenibacillaceae</taxon>
        <taxon>Paenibacillus</taxon>
    </lineage>
</organism>
<feature type="compositionally biased region" description="Low complexity" evidence="1">
    <location>
        <begin position="118"/>
        <end position="130"/>
    </location>
</feature>
<proteinExistence type="predicted"/>
<feature type="region of interest" description="Disordered" evidence="1">
    <location>
        <begin position="59"/>
        <end position="149"/>
    </location>
</feature>
<keyword evidence="4" id="KW-1185">Reference proteome</keyword>
<protein>
    <recommendedName>
        <fullName evidence="5">Spore coat protein</fullName>
    </recommendedName>
</protein>
<evidence type="ECO:0000313" key="3">
    <source>
        <dbReference type="EMBL" id="KJD43565.1"/>
    </source>
</evidence>
<dbReference type="Proteomes" id="UP000032534">
    <property type="component" value="Unassembled WGS sequence"/>
</dbReference>
<evidence type="ECO:0000256" key="1">
    <source>
        <dbReference type="SAM" id="MobiDB-lite"/>
    </source>
</evidence>
<keyword evidence="2" id="KW-0812">Transmembrane</keyword>
<name>A0A0D7WWM1_9BACL</name>
<feature type="transmembrane region" description="Helical" evidence="2">
    <location>
        <begin position="12"/>
        <end position="33"/>
    </location>
</feature>
<keyword evidence="2" id="KW-0472">Membrane</keyword>
<dbReference type="EMBL" id="JTHP01000054">
    <property type="protein sequence ID" value="KJD43565.1"/>
    <property type="molecule type" value="Genomic_DNA"/>
</dbReference>
<dbReference type="PATRIC" id="fig|159743.3.peg.4875"/>